<name>A0ACC2PY88_9HYME</name>
<dbReference type="Proteomes" id="UP001239111">
    <property type="component" value="Chromosome 1"/>
</dbReference>
<evidence type="ECO:0000313" key="2">
    <source>
        <dbReference type="Proteomes" id="UP001239111"/>
    </source>
</evidence>
<proteinExistence type="predicted"/>
<dbReference type="EMBL" id="CM056741">
    <property type="protein sequence ID" value="KAJ8687901.1"/>
    <property type="molecule type" value="Genomic_DNA"/>
</dbReference>
<reference evidence="1" key="1">
    <citation type="submission" date="2023-04" db="EMBL/GenBank/DDBJ databases">
        <title>A chromosome-level genome assembly of the parasitoid wasp Eretmocerus hayati.</title>
        <authorList>
            <person name="Zhong Y."/>
            <person name="Liu S."/>
            <person name="Liu Y."/>
        </authorList>
    </citation>
    <scope>NUCLEOTIDE SEQUENCE</scope>
    <source>
        <strain evidence="1">ZJU_SS_LIU_2023</strain>
    </source>
</reference>
<protein>
    <submittedName>
        <fullName evidence="1">Uncharacterized protein</fullName>
    </submittedName>
</protein>
<accession>A0ACC2PY88</accession>
<sequence length="728" mass="83749">MDSNSADKCIVCHVSVKHKKRSDYVITEEGTKCRVCYRKSTRKPRSQESCPRDTESVHKKLRFEEPEYLEISNEDNNAHGESSRDVQDIQAPDPIFEKNDSITLAIKRTISSGSRCIFRCKDPEELRVIPESIRAEIWSVTGIYACKISKCCLKHFTADLSSIPDLEVRSLVSESDFTTVSKTELVTFLNSLRKPSTLHLDESYFEKIDDQKLEQHTGLRRESFESLLTYVHVKSHRKSSLILGMYLWKLRSGHTDELIASLFGIPRSTLERYFLNVRSSLLSYFVPLFLCANREIVRENQTPLARQLFLNDNPDGLLTIWDCTYVYLQKSFNYSFQRISYSGHKSRNLFKPMMIVTSNGYIVKVHGPHRADQSDAEITVEIMKCDWFGGLYQLGDVFVVDKGFAKSLPELEKEGYRAYMPSFIDKDKKQLTTAQANASRKVTKARYIVEGVNGRIKQSFKYFNDVWSNKSLGHAWDDFQIACAIYNAFFPRYESDKGYADIIYQEMMRRDSDTNILQVITEDLGFVRKRSIFETMSSDTLPEFPRYTMKDLYFISLGSYQLKQAISYYSEHIKTDGKYIFQVCTEIDRIDFDKYDISLEDPLLIKIRIQSRHSGNTKYCLFILTESENTGSRPCIQGSTTNENVIVSAQAPVSRDPSSITSSLLYYCQCKNGARTIGCCAHVMSVLWFLGYARYVPNISPPAQFLDKFFFEFPAITDGEEDSSDEDS</sequence>
<evidence type="ECO:0000313" key="1">
    <source>
        <dbReference type="EMBL" id="KAJ8687901.1"/>
    </source>
</evidence>
<comment type="caution">
    <text evidence="1">The sequence shown here is derived from an EMBL/GenBank/DDBJ whole genome shotgun (WGS) entry which is preliminary data.</text>
</comment>
<gene>
    <name evidence="1" type="ORF">QAD02_023696</name>
</gene>
<keyword evidence="2" id="KW-1185">Reference proteome</keyword>
<organism evidence="1 2">
    <name type="scientific">Eretmocerus hayati</name>
    <dbReference type="NCBI Taxonomy" id="131215"/>
    <lineage>
        <taxon>Eukaryota</taxon>
        <taxon>Metazoa</taxon>
        <taxon>Ecdysozoa</taxon>
        <taxon>Arthropoda</taxon>
        <taxon>Hexapoda</taxon>
        <taxon>Insecta</taxon>
        <taxon>Pterygota</taxon>
        <taxon>Neoptera</taxon>
        <taxon>Endopterygota</taxon>
        <taxon>Hymenoptera</taxon>
        <taxon>Apocrita</taxon>
        <taxon>Proctotrupomorpha</taxon>
        <taxon>Chalcidoidea</taxon>
        <taxon>Aphelinidae</taxon>
        <taxon>Aphelininae</taxon>
        <taxon>Eretmocerus</taxon>
    </lineage>
</organism>